<dbReference type="OrthoDB" id="8193571at2759"/>
<dbReference type="AlphaFoldDB" id="A0A232ETA6"/>
<dbReference type="STRING" id="543379.A0A232ETA6"/>
<protein>
    <submittedName>
        <fullName evidence="4">Uncharacterized protein</fullName>
    </submittedName>
</protein>
<feature type="repeat" description="ANK" evidence="3">
    <location>
        <begin position="750"/>
        <end position="784"/>
    </location>
</feature>
<feature type="repeat" description="ANK" evidence="3">
    <location>
        <begin position="74"/>
        <end position="106"/>
    </location>
</feature>
<feature type="repeat" description="ANK" evidence="3">
    <location>
        <begin position="249"/>
        <end position="281"/>
    </location>
</feature>
<organism evidence="4 5">
    <name type="scientific">Trichomalopsis sarcophagae</name>
    <dbReference type="NCBI Taxonomy" id="543379"/>
    <lineage>
        <taxon>Eukaryota</taxon>
        <taxon>Metazoa</taxon>
        <taxon>Ecdysozoa</taxon>
        <taxon>Arthropoda</taxon>
        <taxon>Hexapoda</taxon>
        <taxon>Insecta</taxon>
        <taxon>Pterygota</taxon>
        <taxon>Neoptera</taxon>
        <taxon>Endopterygota</taxon>
        <taxon>Hymenoptera</taxon>
        <taxon>Apocrita</taxon>
        <taxon>Proctotrupomorpha</taxon>
        <taxon>Chalcidoidea</taxon>
        <taxon>Pteromalidae</taxon>
        <taxon>Pteromalinae</taxon>
        <taxon>Trichomalopsis</taxon>
    </lineage>
</organism>
<reference evidence="4 5" key="1">
    <citation type="journal article" date="2017" name="Curr. Biol.">
        <title>The Evolution of Venom by Co-option of Single-Copy Genes.</title>
        <authorList>
            <person name="Martinson E.O."/>
            <person name="Mrinalini"/>
            <person name="Kelkar Y.D."/>
            <person name="Chang C.H."/>
            <person name="Werren J.H."/>
        </authorList>
    </citation>
    <scope>NUCLEOTIDE SEQUENCE [LARGE SCALE GENOMIC DNA]</scope>
    <source>
        <strain evidence="4 5">Alberta</strain>
        <tissue evidence="4">Whole body</tissue>
    </source>
</reference>
<feature type="repeat" description="ANK" evidence="3">
    <location>
        <begin position="357"/>
        <end position="389"/>
    </location>
</feature>
<dbReference type="Gene3D" id="1.25.40.20">
    <property type="entry name" value="Ankyrin repeat-containing domain"/>
    <property type="match status" value="6"/>
</dbReference>
<dbReference type="Pfam" id="PF13637">
    <property type="entry name" value="Ank_4"/>
    <property type="match status" value="1"/>
</dbReference>
<feature type="repeat" description="ANK" evidence="3">
    <location>
        <begin position="432"/>
        <end position="464"/>
    </location>
</feature>
<evidence type="ECO:0000256" key="2">
    <source>
        <dbReference type="ARBA" id="ARBA00023043"/>
    </source>
</evidence>
<evidence type="ECO:0000256" key="3">
    <source>
        <dbReference type="PROSITE-ProRule" id="PRU00023"/>
    </source>
</evidence>
<accession>A0A232ETA6</accession>
<keyword evidence="5" id="KW-1185">Reference proteome</keyword>
<dbReference type="PANTHER" id="PTHR24198">
    <property type="entry name" value="ANKYRIN REPEAT AND PROTEIN KINASE DOMAIN-CONTAINING PROTEIN"/>
    <property type="match status" value="1"/>
</dbReference>
<keyword evidence="2 3" id="KW-0040">ANK repeat</keyword>
<dbReference type="Pfam" id="PF12796">
    <property type="entry name" value="Ank_2"/>
    <property type="match status" value="5"/>
</dbReference>
<feature type="repeat" description="ANK" evidence="3">
    <location>
        <begin position="187"/>
        <end position="215"/>
    </location>
</feature>
<feature type="repeat" description="ANK" evidence="3">
    <location>
        <begin position="630"/>
        <end position="662"/>
    </location>
</feature>
<dbReference type="PANTHER" id="PTHR24198:SF165">
    <property type="entry name" value="ANKYRIN REPEAT-CONTAINING PROTEIN-RELATED"/>
    <property type="match status" value="1"/>
</dbReference>
<sequence>EVNFLFDRCISIFQMNFFSNMSQDESVIAAPNQNYTDNMEPWVKFYEDDGNLLLAQAASYSSYQDFENAYYKEYQSTPLHHAIKSSKTEIVRKLLLKGTDINNLDYMSYTPLYYSISADSEEIVKLLLDCGAAAKGSFVENDNEVSYFERVCQSCNWKIVKLFLNYGCNANEVFINDPWSYPKYCRPLHIAVIFKRLDTIKILLNYHADVNDINHNGESPLYLACARNYVEAVELLLNKNALVNVYAKDNTTPLYQGIKCGNNKIVELLLSNGAYIENENIDTVMNICDPLHVAISRGYLKILEDLLSHGLNVNMKYGVSKNEKDPAFLHTAVENEQIEIVDLLLKYNAEVNIKDGLGRTPLHIAAANESEVMIELLLQYDPYLKVSPEYSTLNAVDKEGTTPFHMACKGRSNDCVQYLLECGADINAENYRGETSLYFACEVGDLSIVQLLIMNKVSINVCTEDELTPLHIAVKNGHDRIVELLLINEAVTVCLDKNGKIPLEFAVDSWDMKNIELLLQYNPDVNNECYRKVFLSVLRTHKTFGLETIECFFKYGYIMTPEDKANYAILFDCVVNGYINIVEDLLNEGANKDAHMKGETLLHSATKHRHCEIVEMLINRKANVHAKDAFGKIPIFYAIESNDKTIVELFLNNGVDVRAYPELLHYVIIKCSNNCMDMIDIFLKHGADINYCDKHGVNALHLIIQFLCKEIRAEQYSLTKLHDYIVTDTIVETVEYLLERGVNVNAMTKFGWTALHMAIVLDDNLEKLIETLLKYDADVDCKNELGNTPLHLSCQKGNFAVIAILLNFGADVNIEDASGRTPLDSVFEIKYDYQKQAEEIYTAIFINNFGDLISSYYTTRTYINFCNEAVTIFQNHIIKMRTARLYLSPKNVKYLDDKQKLFQEKCQSEVFSIKELKINNYVTVYDVLVKDVTEVARYTKNENIQMICEILDNPLRFPIYGSMIVNRLRKAVRRETFLDKAKESLNILSQYGLPDSCTENVIIYLSNEDLKNLCNILVKSDSKSNSAEQDGSAKVLLNL</sequence>
<evidence type="ECO:0000313" key="5">
    <source>
        <dbReference type="Proteomes" id="UP000215335"/>
    </source>
</evidence>
<dbReference type="InterPro" id="IPR036770">
    <property type="entry name" value="Ankyrin_rpt-contain_sf"/>
</dbReference>
<dbReference type="Proteomes" id="UP000215335">
    <property type="component" value="Unassembled WGS sequence"/>
</dbReference>
<name>A0A232ETA6_9HYME</name>
<dbReference type="PROSITE" id="PS50088">
    <property type="entry name" value="ANK_REPEAT"/>
    <property type="match status" value="14"/>
</dbReference>
<proteinExistence type="predicted"/>
<evidence type="ECO:0000256" key="1">
    <source>
        <dbReference type="ARBA" id="ARBA00022737"/>
    </source>
</evidence>
<dbReference type="PRINTS" id="PR01415">
    <property type="entry name" value="ANKYRIN"/>
</dbReference>
<feature type="repeat" description="ANK" evidence="3">
    <location>
        <begin position="324"/>
        <end position="356"/>
    </location>
</feature>
<keyword evidence="1" id="KW-0677">Repeat</keyword>
<dbReference type="EMBL" id="NNAY01002301">
    <property type="protein sequence ID" value="OXU21583.1"/>
    <property type="molecule type" value="Genomic_DNA"/>
</dbReference>
<dbReference type="SMART" id="SM00248">
    <property type="entry name" value="ANK"/>
    <property type="match status" value="20"/>
</dbReference>
<feature type="repeat" description="ANK" evidence="3">
    <location>
        <begin position="290"/>
        <end position="318"/>
    </location>
</feature>
<dbReference type="InterPro" id="IPR002110">
    <property type="entry name" value="Ankyrin_rpt"/>
</dbReference>
<feature type="repeat" description="ANK" evidence="3">
    <location>
        <begin position="597"/>
        <end position="629"/>
    </location>
</feature>
<feature type="repeat" description="ANK" evidence="3">
    <location>
        <begin position="465"/>
        <end position="486"/>
    </location>
</feature>
<dbReference type="SUPFAM" id="SSF48403">
    <property type="entry name" value="Ankyrin repeat"/>
    <property type="match status" value="3"/>
</dbReference>
<feature type="repeat" description="ANK" evidence="3">
    <location>
        <begin position="399"/>
        <end position="431"/>
    </location>
</feature>
<dbReference type="PROSITE" id="PS50297">
    <property type="entry name" value="ANK_REP_REGION"/>
    <property type="match status" value="12"/>
</dbReference>
<comment type="caution">
    <text evidence="4">The sequence shown here is derived from an EMBL/GenBank/DDBJ whole genome shotgun (WGS) entry which is preliminary data.</text>
</comment>
<evidence type="ECO:0000313" key="4">
    <source>
        <dbReference type="EMBL" id="OXU21583.1"/>
    </source>
</evidence>
<feature type="repeat" description="ANK" evidence="3">
    <location>
        <begin position="216"/>
        <end position="248"/>
    </location>
</feature>
<gene>
    <name evidence="4" type="ORF">TSAR_015154</name>
</gene>
<feature type="repeat" description="ANK" evidence="3">
    <location>
        <begin position="785"/>
        <end position="817"/>
    </location>
</feature>
<feature type="non-terminal residue" evidence="4">
    <location>
        <position position="1"/>
    </location>
</feature>
<dbReference type="Pfam" id="PF13857">
    <property type="entry name" value="Ank_5"/>
    <property type="match status" value="1"/>
</dbReference>
<dbReference type="Pfam" id="PF00023">
    <property type="entry name" value="Ank"/>
    <property type="match status" value="1"/>
</dbReference>